<sequence length="449" mass="51316">MAVQGQLKLLLSQPSCNWNLLLETLLHPDCLIARTLLTCSMAEAQLIHDVNLLRLEDDNSKDLNVSEMMLWVFSYCSLSPQSFTCLLENYMDQEQLWDALCSQAVHLSRNTVLRYLGRTLIRFVHGLVNQVTSFIKSSEPSDDSLSSSQCDSFPEVLLKAIPEKWNFTSQGEPKKCQKNVTRLTAEAVSIVISKLPSVIACLPPPIKYFYSFSERKLSEQYSGCKDTGIVVWNLIGIICRILEDGNTIEQMTGATLSRWSNDRLATVCQCLEQTIGYKTRNPKDETQSIFEHIERHRPKWIENQLRKAKDLSSTSDFAMQEDSSVLKDQSSRLDVTEQKINMMVLDICHKAGGSEYLRQIHHIIRLNEEYLYEVLSSKCSENITKVFQLHCTTEDQLSTFNPLQKFLLPSVNMVGEQSTAMEDCWEWSRLLPCNLGLNPVTLEELLMHR</sequence>
<dbReference type="AlphaFoldDB" id="A0AAV7DMU8"/>
<dbReference type="Proteomes" id="UP000824782">
    <property type="component" value="Unassembled WGS sequence"/>
</dbReference>
<reference evidence="1" key="1">
    <citation type="thesis" date="2020" institute="ProQuest LLC" country="789 East Eisenhower Parkway, Ann Arbor, MI, USA">
        <title>Comparative Genomics and Chromosome Evolution.</title>
        <authorList>
            <person name="Mudd A.B."/>
        </authorList>
    </citation>
    <scope>NUCLEOTIDE SEQUENCE</scope>
    <source>
        <strain evidence="1">237g6f4</strain>
        <tissue evidence="1">Blood</tissue>
    </source>
</reference>
<comment type="caution">
    <text evidence="1">The sequence shown here is derived from an EMBL/GenBank/DDBJ whole genome shotgun (WGS) entry which is preliminary data.</text>
</comment>
<accession>A0AAV7DMU8</accession>
<proteinExistence type="predicted"/>
<dbReference type="InterPro" id="IPR027993">
    <property type="entry name" value="DUF4495"/>
</dbReference>
<dbReference type="PANTHER" id="PTHR33960:SF1">
    <property type="entry name" value="SIMILAR TO KIAA0825 PROTEIN"/>
    <property type="match status" value="1"/>
</dbReference>
<dbReference type="Pfam" id="PF14906">
    <property type="entry name" value="DUF4495"/>
    <property type="match status" value="1"/>
</dbReference>
<name>A0AAV7DMU8_ENGPU</name>
<dbReference type="PANTHER" id="PTHR33960">
    <property type="entry name" value="SIMILAR TO KIAA0825 PROTEIN"/>
    <property type="match status" value="1"/>
</dbReference>
<dbReference type="EMBL" id="WNYA01000001">
    <property type="protein sequence ID" value="KAG8598350.1"/>
    <property type="molecule type" value="Genomic_DNA"/>
</dbReference>
<evidence type="ECO:0000313" key="2">
    <source>
        <dbReference type="Proteomes" id="UP000824782"/>
    </source>
</evidence>
<organism evidence="1 2">
    <name type="scientific">Engystomops pustulosus</name>
    <name type="common">Tungara frog</name>
    <name type="synonym">Physalaemus pustulosus</name>
    <dbReference type="NCBI Taxonomy" id="76066"/>
    <lineage>
        <taxon>Eukaryota</taxon>
        <taxon>Metazoa</taxon>
        <taxon>Chordata</taxon>
        <taxon>Craniata</taxon>
        <taxon>Vertebrata</taxon>
        <taxon>Euteleostomi</taxon>
        <taxon>Amphibia</taxon>
        <taxon>Batrachia</taxon>
        <taxon>Anura</taxon>
        <taxon>Neobatrachia</taxon>
        <taxon>Hyloidea</taxon>
        <taxon>Leptodactylidae</taxon>
        <taxon>Leiuperinae</taxon>
        <taxon>Engystomops</taxon>
    </lineage>
</organism>
<gene>
    <name evidence="1" type="ORF">GDO81_002577</name>
</gene>
<keyword evidence="2" id="KW-1185">Reference proteome</keyword>
<protein>
    <submittedName>
        <fullName evidence="1">Uncharacterized protein</fullName>
    </submittedName>
</protein>
<evidence type="ECO:0000313" key="1">
    <source>
        <dbReference type="EMBL" id="KAG8598350.1"/>
    </source>
</evidence>